<reference evidence="2 3" key="1">
    <citation type="journal article" date="2024" name="bioRxiv">
        <title>Comparative genomics of Cryptococcus and Kwoniella reveals pathogenesis evolution and contrasting karyotype dynamics via intercentromeric recombination or chromosome fusion.</title>
        <authorList>
            <person name="Coelho M.A."/>
            <person name="David-Palma M."/>
            <person name="Shea T."/>
            <person name="Bowers K."/>
            <person name="McGinley-Smith S."/>
            <person name="Mohammad A.W."/>
            <person name="Gnirke A."/>
            <person name="Yurkov A.M."/>
            <person name="Nowrousian M."/>
            <person name="Sun S."/>
            <person name="Cuomo C.A."/>
            <person name="Heitman J."/>
        </authorList>
    </citation>
    <scope>NUCLEOTIDE SEQUENCE [LARGE SCALE GENOMIC DNA]</scope>
    <source>
        <strain evidence="2 3">CBS 13917</strain>
    </source>
</reference>
<feature type="compositionally biased region" description="Basic and acidic residues" evidence="1">
    <location>
        <begin position="437"/>
        <end position="447"/>
    </location>
</feature>
<evidence type="ECO:0000256" key="1">
    <source>
        <dbReference type="SAM" id="MobiDB-lite"/>
    </source>
</evidence>
<dbReference type="PANTHER" id="PTHR28083:SF1">
    <property type="entry name" value="GOOD FOR FULL DBP5 ACTIVITY PROTEIN 2"/>
    <property type="match status" value="1"/>
</dbReference>
<dbReference type="Proteomes" id="UP001388673">
    <property type="component" value="Unassembled WGS sequence"/>
</dbReference>
<dbReference type="PANTHER" id="PTHR28083">
    <property type="entry name" value="GOOD FOR FULL DBP5 ACTIVITY PROTEIN 2"/>
    <property type="match status" value="1"/>
</dbReference>
<accession>A0AAW0Z356</accession>
<feature type="compositionally biased region" description="Basic and acidic residues" evidence="1">
    <location>
        <begin position="477"/>
        <end position="490"/>
    </location>
</feature>
<evidence type="ECO:0000313" key="3">
    <source>
        <dbReference type="Proteomes" id="UP001388673"/>
    </source>
</evidence>
<evidence type="ECO:0000313" key="2">
    <source>
        <dbReference type="EMBL" id="KAK8864538.1"/>
    </source>
</evidence>
<feature type="region of interest" description="Disordered" evidence="1">
    <location>
        <begin position="412"/>
        <end position="490"/>
    </location>
</feature>
<protein>
    <submittedName>
        <fullName evidence="2">Uncharacterized protein</fullName>
    </submittedName>
</protein>
<dbReference type="RefSeq" id="XP_066804834.1">
    <property type="nucleotide sequence ID" value="XM_066944911.1"/>
</dbReference>
<dbReference type="InterPro" id="IPR040151">
    <property type="entry name" value="Gfd2/YDR514C-like"/>
</dbReference>
<dbReference type="GO" id="GO:0005634">
    <property type="term" value="C:nucleus"/>
    <property type="evidence" value="ECO:0007669"/>
    <property type="project" value="TreeGrafter"/>
</dbReference>
<name>A0AAW0Z356_9TREE</name>
<feature type="compositionally biased region" description="Polar residues" evidence="1">
    <location>
        <begin position="453"/>
        <end position="470"/>
    </location>
</feature>
<feature type="compositionally biased region" description="Basic and acidic residues" evidence="1">
    <location>
        <begin position="344"/>
        <end position="359"/>
    </location>
</feature>
<organism evidence="2 3">
    <name type="scientific">Kwoniella newhampshirensis</name>
    <dbReference type="NCBI Taxonomy" id="1651941"/>
    <lineage>
        <taxon>Eukaryota</taxon>
        <taxon>Fungi</taxon>
        <taxon>Dikarya</taxon>
        <taxon>Basidiomycota</taxon>
        <taxon>Agaricomycotina</taxon>
        <taxon>Tremellomycetes</taxon>
        <taxon>Tremellales</taxon>
        <taxon>Cryptococcaceae</taxon>
        <taxon>Kwoniella</taxon>
    </lineage>
</organism>
<keyword evidence="3" id="KW-1185">Reference proteome</keyword>
<proteinExistence type="predicted"/>
<comment type="caution">
    <text evidence="2">The sequence shown here is derived from an EMBL/GenBank/DDBJ whole genome shotgun (WGS) entry which is preliminary data.</text>
</comment>
<gene>
    <name evidence="2" type="ORF">IAR55_001788</name>
</gene>
<dbReference type="EMBL" id="JBCAWK010000003">
    <property type="protein sequence ID" value="KAK8864538.1"/>
    <property type="molecule type" value="Genomic_DNA"/>
</dbReference>
<feature type="compositionally biased region" description="Low complexity" evidence="1">
    <location>
        <begin position="426"/>
        <end position="436"/>
    </location>
</feature>
<feature type="region of interest" description="Disordered" evidence="1">
    <location>
        <begin position="338"/>
        <end position="393"/>
    </location>
</feature>
<sequence>MADATKYGNAIEFDVDLHSIYAAYLFGESLPKDPPTTLPLDPVPTRNLALRRLVKLYDLASYRKLSHTLPAAELSHLRSRVRAGEISVAEQLFYAGGSGAKDIGMRDNGVGYTFASVKSIWWEKGGPPGGFVPGVGRTQGLKEIKGLVLEVGVAVLRCASLRAVVSVKAEARADGRMYGRQYQRRITESRTISQKSGWISATLGAIASQENDGNANTLVLLTVGEPNPLPLPSTTTLPQNVLHLDVLALEFNLLRRAQAKGLPGTPDRRLPLASLSSLLQTLQIPVPPFAPLNNAGNEAYYTLLAFQKLMMGETRLPGLLFAQPDAYGYSHMYQLPPPPPIGHTRRDSGGSGHFSEHRLSSAPSGIRPRPASMGDQLDLRTPRVAPNLKPERKSIARSQTVFWDDAEYARRERNESMGPDARGRRGMMSSSSSRSISFEEGRREKASLRPSGLSGTSLSKEGSGSAGTESTKPESGGGEKKRGKLKSERSVKDLAGALARFWVG</sequence>
<dbReference type="GeneID" id="92179047"/>
<dbReference type="AlphaFoldDB" id="A0AAW0Z356"/>
<dbReference type="KEGG" id="kne:92179047"/>